<evidence type="ECO:0000313" key="2">
    <source>
        <dbReference type="Proteomes" id="UP000030649"/>
    </source>
</evidence>
<accession>U1MLL0</accession>
<evidence type="ECO:0000313" key="1">
    <source>
        <dbReference type="EMBL" id="ERG90564.1"/>
    </source>
</evidence>
<organism evidence="1 2">
    <name type="scientific">Haloquadratum walsbyi J07HQW1</name>
    <dbReference type="NCBI Taxonomy" id="1238424"/>
    <lineage>
        <taxon>Archaea</taxon>
        <taxon>Methanobacteriati</taxon>
        <taxon>Methanobacteriota</taxon>
        <taxon>Stenosarchaea group</taxon>
        <taxon>Halobacteria</taxon>
        <taxon>Halobacteriales</taxon>
        <taxon>Haloferacaceae</taxon>
        <taxon>Haloquadratum</taxon>
    </lineage>
</organism>
<dbReference type="HOGENOM" id="CLU_3147904_0_0_2"/>
<dbReference type="EMBL" id="KE356560">
    <property type="protein sequence ID" value="ERG90564.1"/>
    <property type="molecule type" value="Genomic_DNA"/>
</dbReference>
<name>U1MLL0_9EURY</name>
<gene>
    <name evidence="1" type="ORF">J07HQW1_00588</name>
</gene>
<dbReference type="AlphaFoldDB" id="U1MLL0"/>
<reference evidence="1 2" key="1">
    <citation type="journal article" date="2013" name="PLoS ONE">
        <title>Assembly-driven community genomics of a hypersaline microbial ecosystem.</title>
        <authorList>
            <person name="Podell S."/>
            <person name="Ugalde J.A."/>
            <person name="Narasingarao P."/>
            <person name="Banfield J.F."/>
            <person name="Heidelberg K.B."/>
            <person name="Allen E.E."/>
        </authorList>
    </citation>
    <scope>NUCLEOTIDE SEQUENCE [LARGE SCALE GENOMIC DNA]</scope>
    <source>
        <strain evidence="2">J07HQW1</strain>
    </source>
</reference>
<proteinExistence type="predicted"/>
<protein>
    <submittedName>
        <fullName evidence="1">Uncharacterized protein</fullName>
    </submittedName>
</protein>
<sequence>MIMSIGGAGREPPLEVGVKPLEGLHMLTAIDLLFNRSSTHLTSPAVPT</sequence>
<dbReference type="STRING" id="1238424.J07HQW1_00588"/>
<dbReference type="Proteomes" id="UP000030649">
    <property type="component" value="Unassembled WGS sequence"/>
</dbReference>